<feature type="non-terminal residue" evidence="2">
    <location>
        <position position="102"/>
    </location>
</feature>
<protein>
    <submittedName>
        <fullName evidence="2">Uncharacterized protein</fullName>
    </submittedName>
</protein>
<evidence type="ECO:0000256" key="1">
    <source>
        <dbReference type="SAM" id="Phobius"/>
    </source>
</evidence>
<name>A0A382G888_9ZZZZ</name>
<organism evidence="2">
    <name type="scientific">marine metagenome</name>
    <dbReference type="NCBI Taxonomy" id="408172"/>
    <lineage>
        <taxon>unclassified sequences</taxon>
        <taxon>metagenomes</taxon>
        <taxon>ecological metagenomes</taxon>
    </lineage>
</organism>
<keyword evidence="1" id="KW-0812">Transmembrane</keyword>
<keyword evidence="1" id="KW-0472">Membrane</keyword>
<dbReference type="AlphaFoldDB" id="A0A382G888"/>
<keyword evidence="1" id="KW-1133">Transmembrane helix</keyword>
<accession>A0A382G888</accession>
<evidence type="ECO:0000313" key="2">
    <source>
        <dbReference type="EMBL" id="SVB71466.1"/>
    </source>
</evidence>
<proteinExistence type="predicted"/>
<reference evidence="2" key="1">
    <citation type="submission" date="2018-05" db="EMBL/GenBank/DDBJ databases">
        <authorList>
            <person name="Lanie J.A."/>
            <person name="Ng W.-L."/>
            <person name="Kazmierczak K.M."/>
            <person name="Andrzejewski T.M."/>
            <person name="Davidsen T.M."/>
            <person name="Wayne K.J."/>
            <person name="Tettelin H."/>
            <person name="Glass J.I."/>
            <person name="Rusch D."/>
            <person name="Podicherti R."/>
            <person name="Tsui H.-C.T."/>
            <person name="Winkler M.E."/>
        </authorList>
    </citation>
    <scope>NUCLEOTIDE SEQUENCE</scope>
</reference>
<gene>
    <name evidence="2" type="ORF">METZ01_LOCUS224320</name>
</gene>
<dbReference type="EMBL" id="UINC01054129">
    <property type="protein sequence ID" value="SVB71466.1"/>
    <property type="molecule type" value="Genomic_DNA"/>
</dbReference>
<feature type="transmembrane region" description="Helical" evidence="1">
    <location>
        <begin position="6"/>
        <end position="30"/>
    </location>
</feature>
<sequence length="102" mass="11121">MVMTTMIRILLYTLSFFVLVVSGLFLFVFFSSRPEMMTDPAVLAADGSLINYCELPVLDGRGKQAVDIPKGNTPGCSYDHFPGPILAECTEPMVEGANDLRG</sequence>